<reference evidence="3 5" key="2">
    <citation type="submission" date="2018-07" db="EMBL/GenBank/DDBJ databases">
        <title>Draft Genome Assemblies for Five Robust Yarrowia lipolytica Strains Exhibiting High Lipid Production and Pentose Sugar Utilization and Sugar Alcohol Secretion from Undetoxified Lignocellulosic Biomass Hydrolysates.</title>
        <authorList>
            <consortium name="DOE Joint Genome Institute"/>
            <person name="Walker C."/>
            <person name="Ryu S."/>
            <person name="Na H."/>
            <person name="Zane M."/>
            <person name="LaButti K."/>
            <person name="Lipzen A."/>
            <person name="Haridas S."/>
            <person name="Barry K."/>
            <person name="Grigoriev I.V."/>
            <person name="Quarterman J."/>
            <person name="Slininger P."/>
            <person name="Dien B."/>
            <person name="Trinh C.T."/>
        </authorList>
    </citation>
    <scope>NUCLEOTIDE SEQUENCE [LARGE SCALE GENOMIC DNA]</scope>
    <source>
        <strain evidence="3 5">YB392</strain>
    </source>
</reference>
<evidence type="ECO:0000313" key="4">
    <source>
        <dbReference type="Proteomes" id="UP000182444"/>
    </source>
</evidence>
<dbReference type="RefSeq" id="XP_502819.1">
    <property type="nucleotide sequence ID" value="XM_502819.1"/>
</dbReference>
<evidence type="ECO:0008006" key="6">
    <source>
        <dbReference type="Google" id="ProtNLM"/>
    </source>
</evidence>
<keyword evidence="1" id="KW-0732">Signal</keyword>
<reference evidence="2 4" key="1">
    <citation type="journal article" date="2016" name="PLoS ONE">
        <title>Sequence Assembly of Yarrowia lipolytica Strain W29/CLIB89 Shows Transposable Element Diversity.</title>
        <authorList>
            <person name="Magnan C."/>
            <person name="Yu J."/>
            <person name="Chang I."/>
            <person name="Jahn E."/>
            <person name="Kanomata Y."/>
            <person name="Wu J."/>
            <person name="Zeller M."/>
            <person name="Oakes M."/>
            <person name="Baldi P."/>
            <person name="Sandmeyer S."/>
        </authorList>
    </citation>
    <scope>NUCLEOTIDE SEQUENCE [LARGE SCALE GENOMIC DNA]</scope>
    <source>
        <strain evidence="2">CLIB89</strain>
        <strain evidence="4">CLIB89(W29)</strain>
    </source>
</reference>
<gene>
    <name evidence="3" type="ORF">B0I71DRAFT_38675</name>
    <name evidence="2" type="ORF">YALI1_D17524g</name>
</gene>
<feature type="signal peptide" evidence="1">
    <location>
        <begin position="1"/>
        <end position="20"/>
    </location>
</feature>
<accession>A0A1D8NEL2</accession>
<evidence type="ECO:0000313" key="3">
    <source>
        <dbReference type="EMBL" id="RDW25646.1"/>
    </source>
</evidence>
<dbReference type="AlphaFoldDB" id="A0A1D8NEL2"/>
<sequence length="410" mass="47325">MSLPLDIWLIVLQYTDLASTLTLGHVNTEFHALLRSRDFEPALRGKVQSVCPFIQPGEDGIEPGTWYECSGVVQRRIGLSEQESSRDSSSSNHGYVPLEQFISTLHNHSDDEEEEEHVICRDMTYELEDFEDASEVDFLYDSESRLAVDVPLKNSHEQILNKSGFLGKTDISIYNNFSELVYQWQDHFFIVKWNEHMSLDLDDCYAFNLDMEGGSEIWYTVLQLSGMTLIMKAYTDFTSPIGIERKHHYTLYRVDFERRRLQELFSSFQVSSDLIGIFNITEYNGFLWVGLGTKVTFPLFLYYDENDKCHVYVCTSQVIRASAYQYSAVETSTKNSLSHIPVTVPHRTSLSMRPRHRRYVLVSFNPEYRCKLVVDLATGVRIQCEELEEDFSFGISPALVEGRLEFISSI</sequence>
<evidence type="ECO:0000313" key="5">
    <source>
        <dbReference type="Proteomes" id="UP000256601"/>
    </source>
</evidence>
<proteinExistence type="predicted"/>
<name>A0A1D8NEL2_YARLL</name>
<evidence type="ECO:0000256" key="1">
    <source>
        <dbReference type="SAM" id="SignalP"/>
    </source>
</evidence>
<dbReference type="GeneID" id="2910239"/>
<dbReference type="KEGG" id="yli:2910239"/>
<dbReference type="EMBL" id="CP017556">
    <property type="protein sequence ID" value="AOW04053.1"/>
    <property type="molecule type" value="Genomic_DNA"/>
</dbReference>
<dbReference type="OrthoDB" id="4086885at2759"/>
<evidence type="ECO:0000313" key="2">
    <source>
        <dbReference type="EMBL" id="AOW04053.1"/>
    </source>
</evidence>
<dbReference type="Proteomes" id="UP000182444">
    <property type="component" value="Chromosome 1D"/>
</dbReference>
<organism evidence="2 4">
    <name type="scientific">Yarrowia lipolytica</name>
    <name type="common">Candida lipolytica</name>
    <dbReference type="NCBI Taxonomy" id="4952"/>
    <lineage>
        <taxon>Eukaryota</taxon>
        <taxon>Fungi</taxon>
        <taxon>Dikarya</taxon>
        <taxon>Ascomycota</taxon>
        <taxon>Saccharomycotina</taxon>
        <taxon>Dipodascomycetes</taxon>
        <taxon>Dipodascales</taxon>
        <taxon>Dipodascales incertae sedis</taxon>
        <taxon>Yarrowia</taxon>
    </lineage>
</organism>
<dbReference type="SUPFAM" id="SSF81383">
    <property type="entry name" value="F-box domain"/>
    <property type="match status" value="1"/>
</dbReference>
<dbReference type="InterPro" id="IPR036047">
    <property type="entry name" value="F-box-like_dom_sf"/>
</dbReference>
<dbReference type="EMBL" id="KZ858997">
    <property type="protein sequence ID" value="RDW25646.1"/>
    <property type="molecule type" value="Genomic_DNA"/>
</dbReference>
<dbReference type="Proteomes" id="UP000256601">
    <property type="component" value="Unassembled WGS sequence"/>
</dbReference>
<protein>
    <recommendedName>
        <fullName evidence="6">F-box domain-containing protein</fullName>
    </recommendedName>
</protein>
<dbReference type="VEuPathDB" id="FungiDB:YALI1_D17524g"/>
<feature type="chain" id="PRO_5036017815" description="F-box domain-containing protein" evidence="1">
    <location>
        <begin position="21"/>
        <end position="410"/>
    </location>
</feature>
<dbReference type="VEuPathDB" id="FungiDB:YALI0_D14388g"/>